<reference evidence="2 3" key="1">
    <citation type="submission" date="2024-08" db="EMBL/GenBank/DDBJ databases">
        <title>Whole-genome sequencing of halo(alkali)philic microorganisms from hypersaline lakes.</title>
        <authorList>
            <person name="Sorokin D.Y."/>
            <person name="Merkel A.Y."/>
            <person name="Messina E."/>
            <person name="Yakimov M."/>
        </authorList>
    </citation>
    <scope>NUCLEOTIDE SEQUENCE [LARGE SCALE GENOMIC DNA]</scope>
    <source>
        <strain evidence="2 3">Cl-TMA</strain>
    </source>
</reference>
<accession>A0ABV4TRP6</accession>
<evidence type="ECO:0000313" key="2">
    <source>
        <dbReference type="EMBL" id="MFA9459279.1"/>
    </source>
</evidence>
<keyword evidence="3" id="KW-1185">Reference proteome</keyword>
<sequence length="264" mass="29184">MAAVLFLVVSPASLAGAWMRSGGEYSYTTGMGYVTHSRYFDSNSRPRPAPCTTRDAYFDQYLEYGYSYYHTIFAGLHTTRRSCGGDRRLDGGDLELGIRGRLNLFRNGRTWEAALLLPSGEGASGPSRPGVEHYGLELGLHGRFAAGGPFHAHRYFSTGAEVRLWEGVPSEHFLTYMEYSWPAGSLDLQAGLHGNFSLRNGADGIGWGSESPVDDYDRIRVRASLGQPLGGEWSVDYKVVRVVWGRNMDASTEVGISFGRTWME</sequence>
<feature type="signal peptide" evidence="1">
    <location>
        <begin position="1"/>
        <end position="17"/>
    </location>
</feature>
<evidence type="ECO:0000313" key="3">
    <source>
        <dbReference type="Proteomes" id="UP001575181"/>
    </source>
</evidence>
<keyword evidence="1" id="KW-0732">Signal</keyword>
<organism evidence="2 3">
    <name type="scientific">Thiohalorhabdus methylotrophus</name>
    <dbReference type="NCBI Taxonomy" id="3242694"/>
    <lineage>
        <taxon>Bacteria</taxon>
        <taxon>Pseudomonadati</taxon>
        <taxon>Pseudomonadota</taxon>
        <taxon>Gammaproteobacteria</taxon>
        <taxon>Thiohalorhabdales</taxon>
        <taxon>Thiohalorhabdaceae</taxon>
        <taxon>Thiohalorhabdus</taxon>
    </lineage>
</organism>
<feature type="chain" id="PRO_5046200865" description="Cellulose biosynthesis protein BcsS" evidence="1">
    <location>
        <begin position="18"/>
        <end position="264"/>
    </location>
</feature>
<gene>
    <name evidence="2" type="ORF">ACERLL_00375</name>
</gene>
<protein>
    <recommendedName>
        <fullName evidence="4">Cellulose biosynthesis protein BcsS</fullName>
    </recommendedName>
</protein>
<dbReference type="RefSeq" id="WP_373654070.1">
    <property type="nucleotide sequence ID" value="NZ_JBGUAW010000001.1"/>
</dbReference>
<evidence type="ECO:0000256" key="1">
    <source>
        <dbReference type="SAM" id="SignalP"/>
    </source>
</evidence>
<dbReference type="Proteomes" id="UP001575181">
    <property type="component" value="Unassembled WGS sequence"/>
</dbReference>
<name>A0ABV4TRP6_9GAMM</name>
<evidence type="ECO:0008006" key="4">
    <source>
        <dbReference type="Google" id="ProtNLM"/>
    </source>
</evidence>
<dbReference type="EMBL" id="JBGUAW010000001">
    <property type="protein sequence ID" value="MFA9459279.1"/>
    <property type="molecule type" value="Genomic_DNA"/>
</dbReference>
<proteinExistence type="predicted"/>
<comment type="caution">
    <text evidence="2">The sequence shown here is derived from an EMBL/GenBank/DDBJ whole genome shotgun (WGS) entry which is preliminary data.</text>
</comment>